<sequence length="45" mass="4523">MTGSDDEEDANHDVDGPAILTQPDQAAGVALEAMVGVAAVPGEEE</sequence>
<feature type="compositionally biased region" description="Acidic residues" evidence="1">
    <location>
        <begin position="1"/>
        <end position="10"/>
    </location>
</feature>
<protein>
    <submittedName>
        <fullName evidence="2">Uncharacterized protein</fullName>
    </submittedName>
</protein>
<organism evidence="2 3">
    <name type="scientific">Oryza sativa subsp. japonica</name>
    <name type="common">Rice</name>
    <dbReference type="NCBI Taxonomy" id="39947"/>
    <lineage>
        <taxon>Eukaryota</taxon>
        <taxon>Viridiplantae</taxon>
        <taxon>Streptophyta</taxon>
        <taxon>Embryophyta</taxon>
        <taxon>Tracheophyta</taxon>
        <taxon>Spermatophyta</taxon>
        <taxon>Magnoliopsida</taxon>
        <taxon>Liliopsida</taxon>
        <taxon>Poales</taxon>
        <taxon>Poaceae</taxon>
        <taxon>BOP clade</taxon>
        <taxon>Oryzoideae</taxon>
        <taxon>Oryzeae</taxon>
        <taxon>Oryzinae</taxon>
        <taxon>Oryza</taxon>
        <taxon>Oryza sativa</taxon>
    </lineage>
</organism>
<accession>Q2RA91</accession>
<proteinExistence type="predicted"/>
<evidence type="ECO:0000256" key="1">
    <source>
        <dbReference type="SAM" id="MobiDB-lite"/>
    </source>
</evidence>
<evidence type="ECO:0000313" key="3">
    <source>
        <dbReference type="Proteomes" id="UP000000763"/>
    </source>
</evidence>
<evidence type="ECO:0000313" key="2">
    <source>
        <dbReference type="EMBL" id="AAX95460.1"/>
    </source>
</evidence>
<dbReference type="AlphaFoldDB" id="Q2RA91"/>
<dbReference type="EMBL" id="AC120534">
    <property type="protein sequence ID" value="AAX95460.1"/>
    <property type="molecule type" value="Genomic_DNA"/>
</dbReference>
<name>Q2RA91_ORYSJ</name>
<feature type="region of interest" description="Disordered" evidence="1">
    <location>
        <begin position="1"/>
        <end position="22"/>
    </location>
</feature>
<reference evidence="3" key="2">
    <citation type="journal article" date="2008" name="Nucleic Acids Res.">
        <title>The rice annotation project database (RAP-DB): 2008 update.</title>
        <authorList>
            <consortium name="The rice annotation project (RAP)"/>
        </authorList>
    </citation>
    <scope>GENOME REANNOTATION</scope>
    <source>
        <strain evidence="3">cv. Nipponbare</strain>
    </source>
</reference>
<reference evidence="3" key="1">
    <citation type="journal article" date="2005" name="Nature">
        <title>The map-based sequence of the rice genome.</title>
        <authorList>
            <consortium name="International rice genome sequencing project (IRGSP)"/>
            <person name="Matsumoto T."/>
            <person name="Wu J."/>
            <person name="Kanamori H."/>
            <person name="Katayose Y."/>
            <person name="Fujisawa M."/>
            <person name="Namiki N."/>
            <person name="Mizuno H."/>
            <person name="Yamamoto K."/>
            <person name="Antonio B.A."/>
            <person name="Baba T."/>
            <person name="Sakata K."/>
            <person name="Nagamura Y."/>
            <person name="Aoki H."/>
            <person name="Arikawa K."/>
            <person name="Arita K."/>
            <person name="Bito T."/>
            <person name="Chiden Y."/>
            <person name="Fujitsuka N."/>
            <person name="Fukunaka R."/>
            <person name="Hamada M."/>
            <person name="Harada C."/>
            <person name="Hayashi A."/>
            <person name="Hijishita S."/>
            <person name="Honda M."/>
            <person name="Hosokawa S."/>
            <person name="Ichikawa Y."/>
            <person name="Idonuma A."/>
            <person name="Iijima M."/>
            <person name="Ikeda M."/>
            <person name="Ikeno M."/>
            <person name="Ito K."/>
            <person name="Ito S."/>
            <person name="Ito T."/>
            <person name="Ito Y."/>
            <person name="Ito Y."/>
            <person name="Iwabuchi A."/>
            <person name="Kamiya K."/>
            <person name="Karasawa W."/>
            <person name="Kurita K."/>
            <person name="Katagiri S."/>
            <person name="Kikuta A."/>
            <person name="Kobayashi H."/>
            <person name="Kobayashi N."/>
            <person name="Machita K."/>
            <person name="Maehara T."/>
            <person name="Masukawa M."/>
            <person name="Mizubayashi T."/>
            <person name="Mukai Y."/>
            <person name="Nagasaki H."/>
            <person name="Nagata Y."/>
            <person name="Naito S."/>
            <person name="Nakashima M."/>
            <person name="Nakama Y."/>
            <person name="Nakamichi Y."/>
            <person name="Nakamura M."/>
            <person name="Meguro A."/>
            <person name="Negishi M."/>
            <person name="Ohta I."/>
            <person name="Ohta T."/>
            <person name="Okamoto M."/>
            <person name="Ono N."/>
            <person name="Saji S."/>
            <person name="Sakaguchi M."/>
            <person name="Sakai K."/>
            <person name="Shibata M."/>
            <person name="Shimokawa T."/>
            <person name="Song J."/>
            <person name="Takazaki Y."/>
            <person name="Terasawa K."/>
            <person name="Tsugane M."/>
            <person name="Tsuji K."/>
            <person name="Ueda S."/>
            <person name="Waki K."/>
            <person name="Yamagata H."/>
            <person name="Yamamoto M."/>
            <person name="Yamamoto S."/>
            <person name="Yamane H."/>
            <person name="Yoshiki S."/>
            <person name="Yoshihara R."/>
            <person name="Yukawa K."/>
            <person name="Zhong H."/>
            <person name="Yano M."/>
            <person name="Yuan Q."/>
            <person name="Ouyang S."/>
            <person name="Liu J."/>
            <person name="Jones K.M."/>
            <person name="Gansberger K."/>
            <person name="Moffat K."/>
            <person name="Hill J."/>
            <person name="Bera J."/>
            <person name="Fadrosh D."/>
            <person name="Jin S."/>
            <person name="Johri S."/>
            <person name="Kim M."/>
            <person name="Overton L."/>
            <person name="Reardon M."/>
            <person name="Tsitrin T."/>
            <person name="Vuong H."/>
            <person name="Weaver B."/>
            <person name="Ciecko A."/>
            <person name="Tallon L."/>
            <person name="Jackson J."/>
            <person name="Pai G."/>
            <person name="Aken S.V."/>
            <person name="Utterback T."/>
            <person name="Reidmuller S."/>
            <person name="Feldblyum T."/>
            <person name="Hsiao J."/>
            <person name="Zismann V."/>
            <person name="Iobst S."/>
            <person name="de Vazeille A.R."/>
            <person name="Buell C.R."/>
            <person name="Ying K."/>
            <person name="Li Y."/>
            <person name="Lu T."/>
            <person name="Huang Y."/>
            <person name="Zhao Q."/>
            <person name="Feng Q."/>
            <person name="Zhang L."/>
            <person name="Zhu J."/>
            <person name="Weng Q."/>
            <person name="Mu J."/>
            <person name="Lu Y."/>
            <person name="Fan D."/>
            <person name="Liu Y."/>
            <person name="Guan J."/>
            <person name="Zhang Y."/>
            <person name="Yu S."/>
            <person name="Liu X."/>
            <person name="Zhang Y."/>
            <person name="Hong G."/>
            <person name="Han B."/>
            <person name="Choisne N."/>
            <person name="Demange N."/>
            <person name="Orjeda G."/>
            <person name="Samain S."/>
            <person name="Cattolico L."/>
            <person name="Pelletier E."/>
            <person name="Couloux A."/>
            <person name="Segurens B."/>
            <person name="Wincker P."/>
            <person name="D'Hont A."/>
            <person name="Scarpelli C."/>
            <person name="Weissenbach J."/>
            <person name="Salanoubat M."/>
            <person name="Quetier F."/>
            <person name="Yu Y."/>
            <person name="Kim H.R."/>
            <person name="Rambo T."/>
            <person name="Currie J."/>
            <person name="Collura K."/>
            <person name="Luo M."/>
            <person name="Yang T."/>
            <person name="Ammiraju J.S.S."/>
            <person name="Engler F."/>
            <person name="Soderlund C."/>
            <person name="Wing R.A."/>
            <person name="Palmer L.E."/>
            <person name="de la Bastide M."/>
            <person name="Spiegel L."/>
            <person name="Nascimento L."/>
            <person name="Zutavern T."/>
            <person name="O'Shaughnessy A."/>
            <person name="Dike S."/>
            <person name="Dedhia N."/>
            <person name="Preston R."/>
            <person name="Balija V."/>
            <person name="McCombie W.R."/>
            <person name="Chow T."/>
            <person name="Chen H."/>
            <person name="Chung M."/>
            <person name="Chen C."/>
            <person name="Shaw J."/>
            <person name="Wu H."/>
            <person name="Hsiao K."/>
            <person name="Chao Y."/>
            <person name="Chu M."/>
            <person name="Cheng C."/>
            <person name="Hour A."/>
            <person name="Lee P."/>
            <person name="Lin S."/>
            <person name="Lin Y."/>
            <person name="Liou J."/>
            <person name="Liu S."/>
            <person name="Hsing Y."/>
            <person name="Raghuvanshi S."/>
            <person name="Mohanty A."/>
            <person name="Bharti A.K."/>
            <person name="Gaur A."/>
            <person name="Gupta V."/>
            <person name="Kumar D."/>
            <person name="Ravi V."/>
            <person name="Vij S."/>
            <person name="Kapur A."/>
            <person name="Khurana P."/>
            <person name="Khurana P."/>
            <person name="Khurana J.P."/>
            <person name="Tyagi A.K."/>
            <person name="Gaikwad K."/>
            <person name="Singh A."/>
            <person name="Dalal V."/>
            <person name="Srivastava S."/>
            <person name="Dixit A."/>
            <person name="Pal A.K."/>
            <person name="Ghazi I.A."/>
            <person name="Yadav M."/>
            <person name="Pandit A."/>
            <person name="Bhargava A."/>
            <person name="Sureshbabu K."/>
            <person name="Batra K."/>
            <person name="Sharma T.R."/>
            <person name="Mohapatra T."/>
            <person name="Singh N.K."/>
            <person name="Messing J."/>
            <person name="Nelson A.B."/>
            <person name="Fuks G."/>
            <person name="Kavchok S."/>
            <person name="Keizer G."/>
            <person name="Linton E."/>
            <person name="Llaca V."/>
            <person name="Song R."/>
            <person name="Tanyolac B."/>
            <person name="Young S."/>
            <person name="Ho-Il K."/>
            <person name="Hahn J.H."/>
            <person name="Sangsakoo G."/>
            <person name="Vanavichit A."/>
            <person name="de Mattos Luiz.A.T."/>
            <person name="Zimmer P.D."/>
            <person name="Malone G."/>
            <person name="Dellagostin O."/>
            <person name="de Oliveira A.C."/>
            <person name="Bevan M."/>
            <person name="Bancroft I."/>
            <person name="Minx P."/>
            <person name="Cordum H."/>
            <person name="Wilson R."/>
            <person name="Cheng Z."/>
            <person name="Jin W."/>
            <person name="Jiang J."/>
            <person name="Leong S.A."/>
            <person name="Iwama H."/>
            <person name="Gojobori T."/>
            <person name="Itoh T."/>
            <person name="Niimura Y."/>
            <person name="Fujii Y."/>
            <person name="Habara T."/>
            <person name="Sakai H."/>
            <person name="Sato Y."/>
            <person name="Wilson G."/>
            <person name="Kumar K."/>
            <person name="McCouch S."/>
            <person name="Juretic N."/>
            <person name="Hoen D."/>
            <person name="Wright S."/>
            <person name="Bruskiewich R."/>
            <person name="Bureau T."/>
            <person name="Miyao A."/>
            <person name="Hirochika H."/>
            <person name="Nishikawa T."/>
            <person name="Kadowaki K."/>
            <person name="Sugiura M."/>
            <person name="Burr B."/>
            <person name="Sasaki T."/>
        </authorList>
    </citation>
    <scope>NUCLEOTIDE SEQUENCE [LARGE SCALE GENOMIC DNA]</scope>
    <source>
        <strain evidence="3">cv. Nipponbare</strain>
    </source>
</reference>
<dbReference type="Proteomes" id="UP000000763">
    <property type="component" value="Chromosome 11"/>
</dbReference>